<evidence type="ECO:0000256" key="9">
    <source>
        <dbReference type="ARBA" id="ARBA00023065"/>
    </source>
</evidence>
<dbReference type="OrthoDB" id="7386960at2"/>
<dbReference type="InterPro" id="IPR000531">
    <property type="entry name" value="Beta-barrel_TonB"/>
</dbReference>
<dbReference type="InterPro" id="IPR039426">
    <property type="entry name" value="TonB-dep_rcpt-like"/>
</dbReference>
<evidence type="ECO:0000256" key="2">
    <source>
        <dbReference type="ARBA" id="ARBA00009810"/>
    </source>
</evidence>
<sequence>MDRSLSHIHSGARAFRHHALAAAAVALLSAGAQAQEAAAPADKSDGLKLDAVVVTGTSTAKSKMRSSVAISTIESEGVTAVTAASATDVLRAVPGIRAEASGGESNANVAVRGIPVSAGGARYIQFQEDGLPVLQFGDIAFATPDTWMRADAAFERLEVVRGGSASTLATGAPGGIINFISKTGIEQGGSIQLTKGLDFDQTRVDYGYGGRLAPKTRFFIGGFYRVGDGGRKGADGAESGGQIRGNVTFELSGKDYFRFSFKHLDDHTPTFMPTPVRYVNGSIQEIPGLDPRRTAFYNAGWPLDNTLTNTNGRALSNIRDGLSAKSDAFGADVSLDAGGGFRLQNKFSWSKNSGRFIGIFPGDDVSAAPAGTTIATGADAGKVYTGNKFTAVVFNTKVDDAGLLANDLKFSRDFDLGAGNRLSAVAGLYTSVQKLDLTWNFNQYSLSADQSGARVLNVPGVTNGAPGFGGCCSNFQDSKYTTNAPYLVLNLDSGAFSGDVSLRRDNNKASGNYYQSNAGVAYDLTKPNVIDYDFGRTSYSLGGNYELNKDLSVFARYSDGAAYNADRITFFNNPNLVNGKSTTIPVNKVKQTEIGVKVRGNGYSLFATLFDAKTDEVNVDVTTTPIVAKANSYRSKGLELEGSARFGLVSLLGGLTYTDAKQADGRAPKRQAKIVYQLTPTLSFSDELTAGVGIVGTTKSQDDGPTGPLTITLPAYTVVNAFVSYSLTPKATLTLAANNLFNEIAYTESNDGRGAARAYTGRTVKASLRYNF</sequence>
<evidence type="ECO:0000256" key="16">
    <source>
        <dbReference type="SAM" id="SignalP"/>
    </source>
</evidence>
<keyword evidence="7 16" id="KW-0732">Signal</keyword>
<dbReference type="Pfam" id="PF07715">
    <property type="entry name" value="Plug"/>
    <property type="match status" value="1"/>
</dbReference>
<evidence type="ECO:0000259" key="18">
    <source>
        <dbReference type="Pfam" id="PF07715"/>
    </source>
</evidence>
<evidence type="ECO:0000313" key="20">
    <source>
        <dbReference type="Proteomes" id="UP000197446"/>
    </source>
</evidence>
<feature type="domain" description="TonB-dependent receptor plug" evidence="18">
    <location>
        <begin position="63"/>
        <end position="176"/>
    </location>
</feature>
<comment type="similarity">
    <text evidence="2 14 15">Belongs to the TonB-dependent receptor family.</text>
</comment>
<dbReference type="RefSeq" id="WP_088483164.1">
    <property type="nucleotide sequence ID" value="NZ_NISI01000003.1"/>
</dbReference>
<evidence type="ECO:0000256" key="7">
    <source>
        <dbReference type="ARBA" id="ARBA00022729"/>
    </source>
</evidence>
<feature type="domain" description="TonB-dependent receptor-like beta-barrel" evidence="17">
    <location>
        <begin position="294"/>
        <end position="740"/>
    </location>
</feature>
<dbReference type="InterPro" id="IPR012910">
    <property type="entry name" value="Plug_dom"/>
</dbReference>
<keyword evidence="3 14" id="KW-0813">Transport</keyword>
<evidence type="ECO:0000256" key="6">
    <source>
        <dbReference type="ARBA" id="ARBA00022692"/>
    </source>
</evidence>
<evidence type="ECO:0000256" key="14">
    <source>
        <dbReference type="PROSITE-ProRule" id="PRU01360"/>
    </source>
</evidence>
<evidence type="ECO:0000313" key="19">
    <source>
        <dbReference type="EMBL" id="OWR04144.1"/>
    </source>
</evidence>
<feature type="chain" id="PRO_5012535715" evidence="16">
    <location>
        <begin position="35"/>
        <end position="772"/>
    </location>
</feature>
<dbReference type="InterPro" id="IPR037066">
    <property type="entry name" value="Plug_dom_sf"/>
</dbReference>
<protein>
    <submittedName>
        <fullName evidence="19">TonB-dependent receptor</fullName>
    </submittedName>
</protein>
<keyword evidence="4 14" id="KW-1134">Transmembrane beta strand</keyword>
<keyword evidence="12 19" id="KW-0675">Receptor</keyword>
<keyword evidence="13 14" id="KW-0998">Cell outer membrane</keyword>
<evidence type="ECO:0000256" key="1">
    <source>
        <dbReference type="ARBA" id="ARBA00004571"/>
    </source>
</evidence>
<evidence type="ECO:0000256" key="11">
    <source>
        <dbReference type="ARBA" id="ARBA00023136"/>
    </source>
</evidence>
<reference evidence="19 20" key="1">
    <citation type="journal article" date="2007" name="Int. J. Syst. Evol. Microbiol.">
        <title>Description of Pelomonas aquatica sp. nov. and Pelomonas puraquae sp. nov., isolated from industrial and haemodialysis water.</title>
        <authorList>
            <person name="Gomila M."/>
            <person name="Bowien B."/>
            <person name="Falsen E."/>
            <person name="Moore E.R."/>
            <person name="Lalucat J."/>
        </authorList>
    </citation>
    <scope>NUCLEOTIDE SEQUENCE [LARGE SCALE GENOMIC DNA]</scope>
    <source>
        <strain evidence="19 20">CCUG 52769</strain>
    </source>
</reference>
<keyword evidence="6 14" id="KW-0812">Transmembrane</keyword>
<keyword evidence="9" id="KW-0406">Ion transport</keyword>
<keyword evidence="5" id="KW-0410">Iron transport</keyword>
<evidence type="ECO:0000256" key="10">
    <source>
        <dbReference type="ARBA" id="ARBA00023077"/>
    </source>
</evidence>
<dbReference type="PANTHER" id="PTHR32552">
    <property type="entry name" value="FERRICHROME IRON RECEPTOR-RELATED"/>
    <property type="match status" value="1"/>
</dbReference>
<dbReference type="AlphaFoldDB" id="A0A254N999"/>
<dbReference type="PROSITE" id="PS52016">
    <property type="entry name" value="TONB_DEPENDENT_REC_3"/>
    <property type="match status" value="1"/>
</dbReference>
<comment type="caution">
    <text evidence="19">The sequence shown here is derived from an EMBL/GenBank/DDBJ whole genome shotgun (WGS) entry which is preliminary data.</text>
</comment>
<keyword evidence="11 14" id="KW-0472">Membrane</keyword>
<keyword evidence="10 15" id="KW-0798">TonB box</keyword>
<dbReference type="PANTHER" id="PTHR32552:SF89">
    <property type="entry name" value="CATECHOLATE SIDEROPHORE RECEPTOR FIU"/>
    <property type="match status" value="1"/>
</dbReference>
<dbReference type="SUPFAM" id="SSF56935">
    <property type="entry name" value="Porins"/>
    <property type="match status" value="1"/>
</dbReference>
<evidence type="ECO:0000259" key="17">
    <source>
        <dbReference type="Pfam" id="PF00593"/>
    </source>
</evidence>
<keyword evidence="8" id="KW-0408">Iron</keyword>
<evidence type="ECO:0000256" key="5">
    <source>
        <dbReference type="ARBA" id="ARBA00022496"/>
    </source>
</evidence>
<dbReference type="GO" id="GO:0015344">
    <property type="term" value="F:siderophore uptake transmembrane transporter activity"/>
    <property type="evidence" value="ECO:0007669"/>
    <property type="project" value="TreeGrafter"/>
</dbReference>
<dbReference type="InterPro" id="IPR036942">
    <property type="entry name" value="Beta-barrel_TonB_sf"/>
</dbReference>
<dbReference type="Proteomes" id="UP000197446">
    <property type="component" value="Unassembled WGS sequence"/>
</dbReference>
<evidence type="ECO:0000256" key="8">
    <source>
        <dbReference type="ARBA" id="ARBA00023004"/>
    </source>
</evidence>
<dbReference type="Gene3D" id="2.40.170.20">
    <property type="entry name" value="TonB-dependent receptor, beta-barrel domain"/>
    <property type="match status" value="1"/>
</dbReference>
<dbReference type="Gene3D" id="2.170.130.10">
    <property type="entry name" value="TonB-dependent receptor, plug domain"/>
    <property type="match status" value="1"/>
</dbReference>
<evidence type="ECO:0000256" key="12">
    <source>
        <dbReference type="ARBA" id="ARBA00023170"/>
    </source>
</evidence>
<comment type="subcellular location">
    <subcellularLocation>
        <location evidence="1 14">Cell outer membrane</location>
        <topology evidence="1 14">Multi-pass membrane protein</topology>
    </subcellularLocation>
</comment>
<accession>A0A254N999</accession>
<gene>
    <name evidence="19" type="ORF">CDO81_10515</name>
</gene>
<organism evidence="19 20">
    <name type="scientific">Roseateles puraquae</name>
    <dbReference type="NCBI Taxonomy" id="431059"/>
    <lineage>
        <taxon>Bacteria</taxon>
        <taxon>Pseudomonadati</taxon>
        <taxon>Pseudomonadota</taxon>
        <taxon>Betaproteobacteria</taxon>
        <taxon>Burkholderiales</taxon>
        <taxon>Sphaerotilaceae</taxon>
        <taxon>Roseateles</taxon>
    </lineage>
</organism>
<proteinExistence type="inferred from homology"/>
<keyword evidence="20" id="KW-1185">Reference proteome</keyword>
<dbReference type="GO" id="GO:0009279">
    <property type="term" value="C:cell outer membrane"/>
    <property type="evidence" value="ECO:0007669"/>
    <property type="project" value="UniProtKB-SubCell"/>
</dbReference>
<evidence type="ECO:0000256" key="13">
    <source>
        <dbReference type="ARBA" id="ARBA00023237"/>
    </source>
</evidence>
<dbReference type="EMBL" id="NISI01000003">
    <property type="protein sequence ID" value="OWR04144.1"/>
    <property type="molecule type" value="Genomic_DNA"/>
</dbReference>
<evidence type="ECO:0000256" key="15">
    <source>
        <dbReference type="RuleBase" id="RU003357"/>
    </source>
</evidence>
<feature type="signal peptide" evidence="16">
    <location>
        <begin position="1"/>
        <end position="34"/>
    </location>
</feature>
<name>A0A254N999_9BURK</name>
<dbReference type="Pfam" id="PF00593">
    <property type="entry name" value="TonB_dep_Rec_b-barrel"/>
    <property type="match status" value="1"/>
</dbReference>
<evidence type="ECO:0000256" key="4">
    <source>
        <dbReference type="ARBA" id="ARBA00022452"/>
    </source>
</evidence>
<evidence type="ECO:0000256" key="3">
    <source>
        <dbReference type="ARBA" id="ARBA00022448"/>
    </source>
</evidence>